<feature type="region of interest" description="Disordered" evidence="5">
    <location>
        <begin position="1"/>
        <end position="79"/>
    </location>
</feature>
<dbReference type="Gene3D" id="3.40.50.300">
    <property type="entry name" value="P-loop containing nucleotide triphosphate hydrolases"/>
    <property type="match status" value="2"/>
</dbReference>
<dbReference type="CDD" id="cd18791">
    <property type="entry name" value="SF2_C_RHA"/>
    <property type="match status" value="1"/>
</dbReference>
<keyword evidence="9" id="KW-1185">Reference proteome</keyword>
<feature type="domain" description="Helicase ATP-binding" evidence="6">
    <location>
        <begin position="140"/>
        <end position="307"/>
    </location>
</feature>
<dbReference type="Pfam" id="PF00270">
    <property type="entry name" value="DEAD"/>
    <property type="match status" value="1"/>
</dbReference>
<dbReference type="PANTHER" id="PTHR18934:SF237">
    <property type="entry name" value="ATP-DEPENDENT DNA_RNA HELICASE DHX36"/>
    <property type="match status" value="1"/>
</dbReference>
<dbReference type="PANTHER" id="PTHR18934">
    <property type="entry name" value="ATP-DEPENDENT RNA HELICASE"/>
    <property type="match status" value="1"/>
</dbReference>
<organism evidence="8 9">
    <name type="scientific">Symbiodinium necroappetens</name>
    <dbReference type="NCBI Taxonomy" id="1628268"/>
    <lineage>
        <taxon>Eukaryota</taxon>
        <taxon>Sar</taxon>
        <taxon>Alveolata</taxon>
        <taxon>Dinophyceae</taxon>
        <taxon>Suessiales</taxon>
        <taxon>Symbiodiniaceae</taxon>
        <taxon>Symbiodinium</taxon>
    </lineage>
</organism>
<dbReference type="Pfam" id="PF00271">
    <property type="entry name" value="Helicase_C"/>
    <property type="match status" value="1"/>
</dbReference>
<name>A0A812ULW1_9DINO</name>
<dbReference type="GO" id="GO:0003723">
    <property type="term" value="F:RNA binding"/>
    <property type="evidence" value="ECO:0007669"/>
    <property type="project" value="TreeGrafter"/>
</dbReference>
<protein>
    <submittedName>
        <fullName evidence="8">Spn-E protein</fullName>
    </submittedName>
</protein>
<evidence type="ECO:0000313" key="8">
    <source>
        <dbReference type="EMBL" id="CAE7585937.1"/>
    </source>
</evidence>
<dbReference type="InterPro" id="IPR001650">
    <property type="entry name" value="Helicase_C-like"/>
</dbReference>
<evidence type="ECO:0000313" key="9">
    <source>
        <dbReference type="Proteomes" id="UP000601435"/>
    </source>
</evidence>
<dbReference type="GO" id="GO:0005524">
    <property type="term" value="F:ATP binding"/>
    <property type="evidence" value="ECO:0007669"/>
    <property type="project" value="UniProtKB-KW"/>
</dbReference>
<dbReference type="EMBL" id="CAJNJA010027786">
    <property type="protein sequence ID" value="CAE7585937.1"/>
    <property type="molecule type" value="Genomic_DNA"/>
</dbReference>
<evidence type="ECO:0000256" key="3">
    <source>
        <dbReference type="ARBA" id="ARBA00022806"/>
    </source>
</evidence>
<dbReference type="SUPFAM" id="SSF52540">
    <property type="entry name" value="P-loop containing nucleoside triphosphate hydrolases"/>
    <property type="match status" value="1"/>
</dbReference>
<evidence type="ECO:0000256" key="5">
    <source>
        <dbReference type="SAM" id="MobiDB-lite"/>
    </source>
</evidence>
<dbReference type="OrthoDB" id="431043at2759"/>
<evidence type="ECO:0000256" key="2">
    <source>
        <dbReference type="ARBA" id="ARBA00022801"/>
    </source>
</evidence>
<keyword evidence="4" id="KW-0067">ATP-binding</keyword>
<gene>
    <name evidence="8" type="primary">spn-E</name>
    <name evidence="8" type="ORF">SNEC2469_LOCUS16953</name>
</gene>
<dbReference type="GO" id="GO:0004386">
    <property type="term" value="F:helicase activity"/>
    <property type="evidence" value="ECO:0007669"/>
    <property type="project" value="UniProtKB-KW"/>
</dbReference>
<evidence type="ECO:0000256" key="4">
    <source>
        <dbReference type="ARBA" id="ARBA00022840"/>
    </source>
</evidence>
<dbReference type="InterPro" id="IPR014001">
    <property type="entry name" value="Helicase_ATP-bd"/>
</dbReference>
<keyword evidence="2" id="KW-0378">Hydrolase</keyword>
<dbReference type="InterPro" id="IPR027417">
    <property type="entry name" value="P-loop_NTPase"/>
</dbReference>
<dbReference type="Proteomes" id="UP000601435">
    <property type="component" value="Unassembled WGS sequence"/>
</dbReference>
<dbReference type="InterPro" id="IPR011545">
    <property type="entry name" value="DEAD/DEAH_box_helicase_dom"/>
</dbReference>
<sequence length="1727" mass="192816">SGPEARASSASELRGHRGRRGGLWVRDRAREWLGGLVPPHGPHAKAQPQPGLSRRPAPQRAAATQRGVVLADRSPSTSAGTASTWLLAAPLAPPPPRKAELLFPGNPEIKAPSADEVRAVEQGLQRGSHLSMYGKCQDMQQLVEKNRVVVVDAATGSGKSTMIPLCLVQQCQSRGLGCRIVVTQPRKLAAKGLAWHVSHLAGTKVGDLVGYRVGGDRRDWGARILYVTVGHLLEAVVHNPKYLESFTHIVLDEVHERFVEADFLMAFLRMALSRPETQRQRLVVMSAKFQKRQVADFFRPVRLPNPEEAISADSATIRLEGGSPFPIEDYVLNDIYNRYRGVIGHGYKEPDFSVVMPSRRRDMPERRWSDKLTQVCKSLTKLAARLICYLYREHEDQLNNPQAVPIQGQYASSCVILVFLPGMDQMTELANHVETEYRNLRDSLRLPDKPPSILLMHSALEESRYRKALEPPEENEWKVVLATNIAESSLTVPGVKTVIDFAMHRQNIYDDEVRMSYLVTTWCSQASLVQRKGRTGRTNPGKYICFVTQNLYQELQDFDKSGVQRSSLTKVALQAAHLADQLSVEKVRAGLPVCRKGAKRTSRQDIVTYFDGGQGLWRISGADGFYAAREEDLELLPLKISNVLWLLPDPPGDTRIEYAKQELQDMGLLTLAGDRPTTLGVACLKLPIDVPLARLAVLAWVCDLGVHGAILASALSLSQCDVISTPYNHLTELYEWDLQQLKQGVDARRELDEGRLSEPLILHSLCRKWLLHGDCELGKVPYAFLKHHNLKIHERLWSQFTTKLVELLQSMSRFLPRSDSQRDSIQTIHDVASGSPGGHGTDDVRRALQMDSPLLDDRLLALLTFATAPTGFLAVGQSPGIYDLGDSYRHFKKTVKEKSTNEAAALWWPAVPDKGGATRGMASRNVDAIAAAAKIMKPLWTEEYAPGSKVEATTVCFWSNPTGRSDEMPADAQLLYRICGPYRGKQTTIKTSTSEVVVVPPEHPGSYNWYMPLRNGDGLREVGVSWKAPAFSLIHPEQPGTRKRLGKCRPKRFLVASGAEYHTEKGKREFLMRGTSVLPDTKGGRKALMWLLASGMPLEAEMVALAAPTVQQNEFEVRGLWMWKRAFRFPDDALMSASDLRKVNEFRKALFELQRSKPHRLAGEWTEMTQQKDGNARKYFIECLDPNSEPSSLDTSREISDNEEMLYIRSEKGKGVTLRGLAGGSRWMVTDSVYVDESQDGRLKWQSGVIWERGSTDEETPLLEVCSKQRVSALCAAAWNLVKASNETGRPRSPFPQRLVPLMSTCAAGNRHPLMPLDLEMVDLLIAKFKKIADEEGSDDFWSEEEDDTMENDDDEPYVDRSLEQINEEFMWDLAYREDFKPDVALRLVENALAFPTATVCCVCDLEGQEFSKQQLRRPPGKRTCKDCIDKQQNKSYLPPEKEIKKKFAGKQKGYVPESCNHQNYWLLPVAVAFGRAHPQTFPQDFGVLLQQGEVCLADFAEEAKPNACLQWASAWPKLLWYIGAADTRLSSFLLVLIIELSKLATKPGGEDFGPCAASSSSRERPPPLALLSAPGPQQLAASVLPHFPRLKPPLLAVLADVVCRWSEAARDSAEMPHLSQECSEQLLEGCLRGRAAQREELLVPRLRAAMAVLKVVPHRKPSSDTGASRCEQCALKLASVIAAWVMEDLCEASFSEDAALFKPVSAYSYDERRRLAFQSLARHLLC</sequence>
<accession>A0A812ULW1</accession>
<evidence type="ECO:0000259" key="7">
    <source>
        <dbReference type="PROSITE" id="PS51194"/>
    </source>
</evidence>
<evidence type="ECO:0000259" key="6">
    <source>
        <dbReference type="PROSITE" id="PS51192"/>
    </source>
</evidence>
<dbReference type="CDD" id="cd17917">
    <property type="entry name" value="DEXHc_RHA-like"/>
    <property type="match status" value="1"/>
</dbReference>
<feature type="domain" description="Helicase C-terminal" evidence="7">
    <location>
        <begin position="386"/>
        <end position="574"/>
    </location>
</feature>
<dbReference type="GO" id="GO:0016787">
    <property type="term" value="F:hydrolase activity"/>
    <property type="evidence" value="ECO:0007669"/>
    <property type="project" value="UniProtKB-KW"/>
</dbReference>
<keyword evidence="1" id="KW-0547">Nucleotide-binding</keyword>
<dbReference type="SMART" id="SM00487">
    <property type="entry name" value="DEXDc"/>
    <property type="match status" value="1"/>
</dbReference>
<dbReference type="PROSITE" id="PS51194">
    <property type="entry name" value="HELICASE_CTER"/>
    <property type="match status" value="1"/>
</dbReference>
<dbReference type="GO" id="GO:0005634">
    <property type="term" value="C:nucleus"/>
    <property type="evidence" value="ECO:0007669"/>
    <property type="project" value="TreeGrafter"/>
</dbReference>
<dbReference type="SMART" id="SM00490">
    <property type="entry name" value="HELICc"/>
    <property type="match status" value="1"/>
</dbReference>
<evidence type="ECO:0000256" key="1">
    <source>
        <dbReference type="ARBA" id="ARBA00022741"/>
    </source>
</evidence>
<feature type="compositionally biased region" description="Low complexity" evidence="5">
    <location>
        <begin position="54"/>
        <end position="66"/>
    </location>
</feature>
<reference evidence="8" key="1">
    <citation type="submission" date="2021-02" db="EMBL/GenBank/DDBJ databases">
        <authorList>
            <person name="Dougan E. K."/>
            <person name="Rhodes N."/>
            <person name="Thang M."/>
            <person name="Chan C."/>
        </authorList>
    </citation>
    <scope>NUCLEOTIDE SEQUENCE</scope>
</reference>
<feature type="non-terminal residue" evidence="8">
    <location>
        <position position="1727"/>
    </location>
</feature>
<proteinExistence type="predicted"/>
<keyword evidence="3" id="KW-0347">Helicase</keyword>
<comment type="caution">
    <text evidence="8">The sequence shown here is derived from an EMBL/GenBank/DDBJ whole genome shotgun (WGS) entry which is preliminary data.</text>
</comment>
<dbReference type="PROSITE" id="PS51192">
    <property type="entry name" value="HELICASE_ATP_BIND_1"/>
    <property type="match status" value="1"/>
</dbReference>